<dbReference type="GO" id="GO:0005886">
    <property type="term" value="C:plasma membrane"/>
    <property type="evidence" value="ECO:0007669"/>
    <property type="project" value="UniProtKB-SubCell"/>
</dbReference>
<comment type="similarity">
    <text evidence="2">Belongs to the multi antimicrobial extrusion (MATE) (TC 2.A.66.1) family.</text>
</comment>
<evidence type="ECO:0000256" key="3">
    <source>
        <dbReference type="ARBA" id="ARBA00022448"/>
    </source>
</evidence>
<dbReference type="InterPro" id="IPR052031">
    <property type="entry name" value="Membrane_Transporter-Flippase"/>
</dbReference>
<dbReference type="PIRSF" id="PIRSF006603">
    <property type="entry name" value="DinF"/>
    <property type="match status" value="1"/>
</dbReference>
<feature type="transmembrane region" description="Helical" evidence="8">
    <location>
        <begin position="18"/>
        <end position="35"/>
    </location>
</feature>
<evidence type="ECO:0000256" key="5">
    <source>
        <dbReference type="ARBA" id="ARBA00022692"/>
    </source>
</evidence>
<gene>
    <name evidence="9" type="ORF">H8S33_01675</name>
</gene>
<name>A0A923RFK7_9BACI</name>
<evidence type="ECO:0000313" key="10">
    <source>
        <dbReference type="Proteomes" id="UP000637359"/>
    </source>
</evidence>
<evidence type="ECO:0000256" key="4">
    <source>
        <dbReference type="ARBA" id="ARBA00022475"/>
    </source>
</evidence>
<reference evidence="9" key="1">
    <citation type="submission" date="2020-08" db="EMBL/GenBank/DDBJ databases">
        <title>Genome public.</title>
        <authorList>
            <person name="Liu C."/>
            <person name="Sun Q."/>
        </authorList>
    </citation>
    <scope>NUCLEOTIDE SEQUENCE</scope>
    <source>
        <strain evidence="9">BX22</strain>
    </source>
</reference>
<dbReference type="InterPro" id="IPR048279">
    <property type="entry name" value="MdtK-like"/>
</dbReference>
<keyword evidence="7 8" id="KW-0472">Membrane</keyword>
<evidence type="ECO:0000256" key="1">
    <source>
        <dbReference type="ARBA" id="ARBA00004651"/>
    </source>
</evidence>
<evidence type="ECO:0000256" key="8">
    <source>
        <dbReference type="SAM" id="Phobius"/>
    </source>
</evidence>
<dbReference type="NCBIfam" id="TIGR00797">
    <property type="entry name" value="matE"/>
    <property type="match status" value="1"/>
</dbReference>
<feature type="transmembrane region" description="Helical" evidence="8">
    <location>
        <begin position="99"/>
        <end position="122"/>
    </location>
</feature>
<keyword evidence="4" id="KW-1003">Cell membrane</keyword>
<evidence type="ECO:0000256" key="2">
    <source>
        <dbReference type="ARBA" id="ARBA00010199"/>
    </source>
</evidence>
<feature type="transmembrane region" description="Helical" evidence="8">
    <location>
        <begin position="287"/>
        <end position="309"/>
    </location>
</feature>
<evidence type="ECO:0000313" key="9">
    <source>
        <dbReference type="EMBL" id="MBC5635524.1"/>
    </source>
</evidence>
<dbReference type="Pfam" id="PF01554">
    <property type="entry name" value="MatE"/>
    <property type="match status" value="2"/>
</dbReference>
<keyword evidence="5 8" id="KW-0812">Transmembrane</keyword>
<dbReference type="GO" id="GO:0015297">
    <property type="term" value="F:antiporter activity"/>
    <property type="evidence" value="ECO:0007669"/>
    <property type="project" value="InterPro"/>
</dbReference>
<dbReference type="InterPro" id="IPR002528">
    <property type="entry name" value="MATE_fam"/>
</dbReference>
<feature type="transmembrane region" description="Helical" evidence="8">
    <location>
        <begin position="241"/>
        <end position="267"/>
    </location>
</feature>
<feature type="transmembrane region" description="Helical" evidence="8">
    <location>
        <begin position="142"/>
        <end position="163"/>
    </location>
</feature>
<feature type="transmembrane region" description="Helical" evidence="8">
    <location>
        <begin position="321"/>
        <end position="341"/>
    </location>
</feature>
<comment type="subcellular location">
    <subcellularLocation>
        <location evidence="1">Cell membrane</location>
        <topology evidence="1">Multi-pass membrane protein</topology>
    </subcellularLocation>
</comment>
<feature type="transmembrane region" description="Helical" evidence="8">
    <location>
        <begin position="55"/>
        <end position="78"/>
    </location>
</feature>
<comment type="caution">
    <text evidence="9">The sequence shown here is derived from an EMBL/GenBank/DDBJ whole genome shotgun (WGS) entry which is preliminary data.</text>
</comment>
<feature type="transmembrane region" description="Helical" evidence="8">
    <location>
        <begin position="200"/>
        <end position="221"/>
    </location>
</feature>
<organism evidence="9 10">
    <name type="scientific">Ornithinibacillus hominis</name>
    <dbReference type="NCBI Taxonomy" id="2763055"/>
    <lineage>
        <taxon>Bacteria</taxon>
        <taxon>Bacillati</taxon>
        <taxon>Bacillota</taxon>
        <taxon>Bacilli</taxon>
        <taxon>Bacillales</taxon>
        <taxon>Bacillaceae</taxon>
        <taxon>Ornithinibacillus</taxon>
    </lineage>
</organism>
<dbReference type="EMBL" id="JACOOL010000001">
    <property type="protein sequence ID" value="MBC5635524.1"/>
    <property type="molecule type" value="Genomic_DNA"/>
</dbReference>
<dbReference type="CDD" id="cd13138">
    <property type="entry name" value="MATE_yoeA_like"/>
    <property type="match status" value="1"/>
</dbReference>
<proteinExistence type="inferred from homology"/>
<keyword evidence="10" id="KW-1185">Reference proteome</keyword>
<dbReference type="GO" id="GO:0042910">
    <property type="term" value="F:xenobiotic transmembrane transporter activity"/>
    <property type="evidence" value="ECO:0007669"/>
    <property type="project" value="InterPro"/>
</dbReference>
<dbReference type="PANTHER" id="PTHR43549:SF3">
    <property type="entry name" value="MULTIDRUG RESISTANCE PROTEIN YPNP-RELATED"/>
    <property type="match status" value="1"/>
</dbReference>
<dbReference type="Proteomes" id="UP000637359">
    <property type="component" value="Unassembled WGS sequence"/>
</dbReference>
<feature type="transmembrane region" description="Helical" evidence="8">
    <location>
        <begin position="389"/>
        <end position="406"/>
    </location>
</feature>
<protein>
    <submittedName>
        <fullName evidence="9">MATE family efflux transporter</fullName>
    </submittedName>
</protein>
<evidence type="ECO:0000256" key="6">
    <source>
        <dbReference type="ARBA" id="ARBA00022989"/>
    </source>
</evidence>
<feature type="transmembrane region" description="Helical" evidence="8">
    <location>
        <begin position="175"/>
        <end position="194"/>
    </location>
</feature>
<sequence length="455" mass="49618">MKGCFQVKTQHDFTEGNIWRQLMVFSGPIMLANLLQTSYQLVDSLWVGNLLGADALGAIAVSGTIIFTVLAFIIGLNNAALTILSQQKGKKNTDGLKRYLNAFVVLLSIMSISLGLIGFIFAEGLLTLLGTPSEILNLATTYLQINFLGMLFLFGYNFISTVLRALGDSKTPLRFVMIAVLLNLFMDPLFIAVFDLGVKGAAIATIVSQGFAFLYGIIHVLRKKLAPFTLPTIPHWGEIKLILHLGIPSGLQMSVISAGSAAIMSVVTTFGSSVVGGFGAAQRLDSIIMLPAHALGTAVGSMAGQNIGVKNWERVNKIARYGVVYNFAVMVAVGLLVVLFAEYAVRLFIQEEDAVQFATQYLKIIALCYPFLGINFILNGVVRAAGAMYPVLVLNVLSFWVLRYPLTFLFSKLIGDTGIAVGMGVSFIISSVFAYLYFRFGKWREKVLFKQRKRG</sequence>
<dbReference type="PANTHER" id="PTHR43549">
    <property type="entry name" value="MULTIDRUG RESISTANCE PROTEIN YPNP-RELATED"/>
    <property type="match status" value="1"/>
</dbReference>
<feature type="transmembrane region" description="Helical" evidence="8">
    <location>
        <begin position="418"/>
        <end position="438"/>
    </location>
</feature>
<dbReference type="AlphaFoldDB" id="A0A923RFK7"/>
<accession>A0A923RFK7</accession>
<evidence type="ECO:0000256" key="7">
    <source>
        <dbReference type="ARBA" id="ARBA00023136"/>
    </source>
</evidence>
<keyword evidence="6 8" id="KW-1133">Transmembrane helix</keyword>
<feature type="transmembrane region" description="Helical" evidence="8">
    <location>
        <begin position="361"/>
        <end position="382"/>
    </location>
</feature>
<keyword evidence="3" id="KW-0813">Transport</keyword>